<accession>A0ABW3DHG1</accession>
<evidence type="ECO:0000313" key="2">
    <source>
        <dbReference type="Proteomes" id="UP001597024"/>
    </source>
</evidence>
<name>A0ABW3DHG1_9ACTN</name>
<comment type="caution">
    <text evidence="1">The sequence shown here is derived from an EMBL/GenBank/DDBJ whole genome shotgun (WGS) entry which is preliminary data.</text>
</comment>
<protein>
    <submittedName>
        <fullName evidence="1">Uncharacterized protein</fullName>
    </submittedName>
</protein>
<gene>
    <name evidence="1" type="ORF">ACFQ08_01990</name>
</gene>
<evidence type="ECO:0000313" key="1">
    <source>
        <dbReference type="EMBL" id="MFD0883330.1"/>
    </source>
</evidence>
<dbReference type="EMBL" id="JBHTHX010000027">
    <property type="protein sequence ID" value="MFD0883330.1"/>
    <property type="molecule type" value="Genomic_DNA"/>
</dbReference>
<keyword evidence="2" id="KW-1185">Reference proteome</keyword>
<proteinExistence type="predicted"/>
<reference evidence="2" key="1">
    <citation type="journal article" date="2019" name="Int. J. Syst. Evol. Microbiol.">
        <title>The Global Catalogue of Microorganisms (GCM) 10K type strain sequencing project: providing services to taxonomists for standard genome sequencing and annotation.</title>
        <authorList>
            <consortium name="The Broad Institute Genomics Platform"/>
            <consortium name="The Broad Institute Genome Sequencing Center for Infectious Disease"/>
            <person name="Wu L."/>
            <person name="Ma J."/>
        </authorList>
    </citation>
    <scope>NUCLEOTIDE SEQUENCE [LARGE SCALE GENOMIC DNA]</scope>
    <source>
        <strain evidence="2">CCUG 62974</strain>
    </source>
</reference>
<sequence length="389" mass="43285">MSDETLAQVLRRLVPAGPPGQEVRARRQELADFVRAAESRVFTAPASVADRLRSLLGWDDQTLHDFVESPMVVHSSTHASMNAFAPMLTFPWFCLRVASLAAVPQGSRPIHLRTQVTHNNISDNRWKPHIWWRYTATGHLARTQIFSRNRRNEHQILLCQPVPGIGEGDLSEIDSEAVALAAHSTNFAYHTLLYRMAIERHLGMHDAGGTLEVPLDMLNAFSLRGDACSRWRQALDDLGLELRVIGDDLELHTASPETSVRPEATEVATTCFCPNYVNLAQAYRMGLSVTMGAEKMTGYLDEMHDVVSKFFALIGEDHVFPQFLGVSGVDLEELAPLPEGLRQEINRAGGRPSLPLYAGVFGEELLPRLDRALDHPVDQLASVVTRPWS</sequence>
<organism evidence="1 2">
    <name type="scientific">Streptosporangium algeriense</name>
    <dbReference type="NCBI Taxonomy" id="1682748"/>
    <lineage>
        <taxon>Bacteria</taxon>
        <taxon>Bacillati</taxon>
        <taxon>Actinomycetota</taxon>
        <taxon>Actinomycetes</taxon>
        <taxon>Streptosporangiales</taxon>
        <taxon>Streptosporangiaceae</taxon>
        <taxon>Streptosporangium</taxon>
    </lineage>
</organism>
<dbReference type="Proteomes" id="UP001597024">
    <property type="component" value="Unassembled WGS sequence"/>
</dbReference>